<gene>
    <name evidence="5" type="ORF">GN958_ATG20125</name>
</gene>
<comment type="caution">
    <text evidence="5">The sequence shown here is derived from an EMBL/GenBank/DDBJ whole genome shotgun (WGS) entry which is preliminary data.</text>
</comment>
<dbReference type="EMBL" id="JAACNO010002811">
    <property type="protein sequence ID" value="KAF4130671.1"/>
    <property type="molecule type" value="Genomic_DNA"/>
</dbReference>
<keyword evidence="4" id="KW-0732">Signal</keyword>
<dbReference type="PANTHER" id="PTHR36575">
    <property type="entry name" value="BINDING PROTEIN, PUTATIVE (AFU_ORTHOLOGUE AFUA_1G14430)-RELATED"/>
    <property type="match status" value="1"/>
</dbReference>
<protein>
    <submittedName>
        <fullName evidence="5">Lytic polysaccharide mono-oxygenase</fullName>
    </submittedName>
</protein>
<evidence type="ECO:0000256" key="3">
    <source>
        <dbReference type="SAM" id="MobiDB-lite"/>
    </source>
</evidence>
<evidence type="ECO:0000313" key="5">
    <source>
        <dbReference type="EMBL" id="KAF4130671.1"/>
    </source>
</evidence>
<dbReference type="Proteomes" id="UP000704712">
    <property type="component" value="Unassembled WGS sequence"/>
</dbReference>
<accession>A0A8S9TQ12</accession>
<keyword evidence="2" id="KW-0186">Copper</keyword>
<name>A0A8S9TQ12_PHYIN</name>
<dbReference type="InterPro" id="IPR052282">
    <property type="entry name" value="Starch-active_LPMO"/>
</dbReference>
<dbReference type="AlphaFoldDB" id="A0A8S9TQ12"/>
<reference evidence="5" key="1">
    <citation type="submission" date="2020-03" db="EMBL/GenBank/DDBJ databases">
        <title>Hybrid Assembly of Korean Phytophthora infestans isolates.</title>
        <authorList>
            <person name="Prokchorchik M."/>
            <person name="Lee Y."/>
            <person name="Seo J."/>
            <person name="Cho J.-H."/>
            <person name="Park Y.-E."/>
            <person name="Jang D.-C."/>
            <person name="Im J.-S."/>
            <person name="Choi J.-G."/>
            <person name="Park H.-J."/>
            <person name="Lee G.-B."/>
            <person name="Lee Y.-G."/>
            <person name="Hong S.-Y."/>
            <person name="Cho K."/>
            <person name="Sohn K.H."/>
        </authorList>
    </citation>
    <scope>NUCLEOTIDE SEQUENCE</scope>
    <source>
        <strain evidence="5">KR_2_A2</strain>
    </source>
</reference>
<comment type="cofactor">
    <cofactor evidence="1">
        <name>Cu(2+)</name>
        <dbReference type="ChEBI" id="CHEBI:29036"/>
    </cofactor>
</comment>
<organism evidence="5 6">
    <name type="scientific">Phytophthora infestans</name>
    <name type="common">Potato late blight agent</name>
    <name type="synonym">Botrytis infestans</name>
    <dbReference type="NCBI Taxonomy" id="4787"/>
    <lineage>
        <taxon>Eukaryota</taxon>
        <taxon>Sar</taxon>
        <taxon>Stramenopiles</taxon>
        <taxon>Oomycota</taxon>
        <taxon>Peronosporomycetes</taxon>
        <taxon>Peronosporales</taxon>
        <taxon>Peronosporaceae</taxon>
        <taxon>Phytophthora</taxon>
    </lineage>
</organism>
<evidence type="ECO:0000256" key="2">
    <source>
        <dbReference type="ARBA" id="ARBA00023008"/>
    </source>
</evidence>
<proteinExistence type="predicted"/>
<dbReference type="PANTHER" id="PTHR36575:SF2">
    <property type="entry name" value="CHITIN-BINDING TYPE-4 DOMAIN-CONTAINING PROTEIN-RELATED"/>
    <property type="match status" value="1"/>
</dbReference>
<feature type="region of interest" description="Disordered" evidence="3">
    <location>
        <begin position="185"/>
        <end position="239"/>
    </location>
</feature>
<feature type="compositionally biased region" description="Low complexity" evidence="3">
    <location>
        <begin position="185"/>
        <end position="211"/>
    </location>
</feature>
<feature type="chain" id="PRO_5035829692" evidence="4">
    <location>
        <begin position="25"/>
        <end position="239"/>
    </location>
</feature>
<feature type="compositionally biased region" description="Basic and acidic residues" evidence="3">
    <location>
        <begin position="218"/>
        <end position="231"/>
    </location>
</feature>
<evidence type="ECO:0000313" key="6">
    <source>
        <dbReference type="Proteomes" id="UP000704712"/>
    </source>
</evidence>
<evidence type="ECO:0000256" key="1">
    <source>
        <dbReference type="ARBA" id="ARBA00001973"/>
    </source>
</evidence>
<evidence type="ECO:0000256" key="4">
    <source>
        <dbReference type="SAM" id="SignalP"/>
    </source>
</evidence>
<feature type="signal peptide" evidence="4">
    <location>
        <begin position="1"/>
        <end position="24"/>
    </location>
</feature>
<sequence length="239" mass="25517">MPSATGIIASLAAVVALLFAGAEGHGQMLYPTYRHMSEKYRKDGGVLINVGIRELQIAPIELISQKKQIDYPPAPTFNIMNGCRGTVYEEGSNVTTLQRGEVFDVKWTISAPHPGYMKLSILKPTENAKGVITYKSYKTLLTRLERTVATAILQRRCPLTLRTCADIIVPGSGASGDSISAARSSAAAKTTSTSTAPATAATPKPQIATKPVTPEPATVKKEVGGEADGGKCSRRMRRN</sequence>